<organism evidence="1 2">
    <name type="scientific">Limosilactobacillus panis DSM 6035</name>
    <dbReference type="NCBI Taxonomy" id="1423782"/>
    <lineage>
        <taxon>Bacteria</taxon>
        <taxon>Bacillati</taxon>
        <taxon>Bacillota</taxon>
        <taxon>Bacilli</taxon>
        <taxon>Lactobacillales</taxon>
        <taxon>Lactobacillaceae</taxon>
        <taxon>Limosilactobacillus</taxon>
    </lineage>
</organism>
<name>A0A0R1XU93_9LACO</name>
<dbReference type="EMBL" id="AZGM01000004">
    <property type="protein sequence ID" value="KRM30726.1"/>
    <property type="molecule type" value="Genomic_DNA"/>
</dbReference>
<keyword evidence="2" id="KW-1185">Reference proteome</keyword>
<dbReference type="RefSeq" id="WP_047768089.1">
    <property type="nucleotide sequence ID" value="NZ_AZGM01000004.1"/>
</dbReference>
<dbReference type="OrthoDB" id="2323347at2"/>
<gene>
    <name evidence="1" type="ORF">FD32_GL001490</name>
</gene>
<reference evidence="1 2" key="1">
    <citation type="journal article" date="2015" name="Genome Announc.">
        <title>Expanding the biotechnology potential of lactobacilli through comparative genomics of 213 strains and associated genera.</title>
        <authorList>
            <person name="Sun Z."/>
            <person name="Harris H.M."/>
            <person name="McCann A."/>
            <person name="Guo C."/>
            <person name="Argimon S."/>
            <person name="Zhang W."/>
            <person name="Yang X."/>
            <person name="Jeffery I.B."/>
            <person name="Cooney J.C."/>
            <person name="Kagawa T.F."/>
            <person name="Liu W."/>
            <person name="Song Y."/>
            <person name="Salvetti E."/>
            <person name="Wrobel A."/>
            <person name="Rasinkangas P."/>
            <person name="Parkhill J."/>
            <person name="Rea M.C."/>
            <person name="O'Sullivan O."/>
            <person name="Ritari J."/>
            <person name="Douillard F.P."/>
            <person name="Paul Ross R."/>
            <person name="Yang R."/>
            <person name="Briner A.E."/>
            <person name="Felis G.E."/>
            <person name="de Vos W.M."/>
            <person name="Barrangou R."/>
            <person name="Klaenhammer T.R."/>
            <person name="Caufield P.W."/>
            <person name="Cui Y."/>
            <person name="Zhang H."/>
            <person name="O'Toole P.W."/>
        </authorList>
    </citation>
    <scope>NUCLEOTIDE SEQUENCE [LARGE SCALE GENOMIC DNA]</scope>
    <source>
        <strain evidence="1 2">DSM 6035</strain>
    </source>
</reference>
<accession>A0A0R1XU93</accession>
<dbReference type="STRING" id="1423782.FD32_GL001490"/>
<dbReference type="InterPro" id="IPR021321">
    <property type="entry name" value="DUF2922"/>
</dbReference>
<evidence type="ECO:0000313" key="1">
    <source>
        <dbReference type="EMBL" id="KRM30726.1"/>
    </source>
</evidence>
<proteinExistence type="predicted"/>
<sequence>MRTLNLTFKGNLGKKHLLKLSYASENLSADAVRQAMDQIANAHAFSKGDEEDIYAKPIAAKYVDTVSTVLFNDEKKEAPAA</sequence>
<dbReference type="Proteomes" id="UP000051412">
    <property type="component" value="Unassembled WGS sequence"/>
</dbReference>
<dbReference type="Pfam" id="PF11148">
    <property type="entry name" value="DUF2922"/>
    <property type="match status" value="1"/>
</dbReference>
<dbReference type="PATRIC" id="fig|1423782.4.peg.1548"/>
<comment type="caution">
    <text evidence="1">The sequence shown here is derived from an EMBL/GenBank/DDBJ whole genome shotgun (WGS) entry which is preliminary data.</text>
</comment>
<protein>
    <recommendedName>
        <fullName evidence="3">DUF2922 domain-containing protein</fullName>
    </recommendedName>
</protein>
<dbReference type="AlphaFoldDB" id="A0A0R1XU93"/>
<evidence type="ECO:0008006" key="3">
    <source>
        <dbReference type="Google" id="ProtNLM"/>
    </source>
</evidence>
<evidence type="ECO:0000313" key="2">
    <source>
        <dbReference type="Proteomes" id="UP000051412"/>
    </source>
</evidence>